<evidence type="ECO:0000256" key="3">
    <source>
        <dbReference type="ARBA" id="ARBA00022806"/>
    </source>
</evidence>
<evidence type="ECO:0000259" key="6">
    <source>
        <dbReference type="PROSITE" id="PS51198"/>
    </source>
</evidence>
<dbReference type="InterPro" id="IPR027417">
    <property type="entry name" value="P-loop_NTPase"/>
</dbReference>
<keyword evidence="3 5" id="KW-0347">Helicase</keyword>
<evidence type="ECO:0000256" key="1">
    <source>
        <dbReference type="ARBA" id="ARBA00022741"/>
    </source>
</evidence>
<evidence type="ECO:0000256" key="2">
    <source>
        <dbReference type="ARBA" id="ARBA00022801"/>
    </source>
</evidence>
<keyword evidence="1 5" id="KW-0547">Nucleotide-binding</keyword>
<evidence type="ECO:0000313" key="7">
    <source>
        <dbReference type="EMBL" id="MBB2151436.1"/>
    </source>
</evidence>
<dbReference type="InterPro" id="IPR000212">
    <property type="entry name" value="DNA_helicase_UvrD/REP"/>
</dbReference>
<organism evidence="7 8">
    <name type="scientific">Pedobacter gandavensis</name>
    <dbReference type="NCBI Taxonomy" id="2679963"/>
    <lineage>
        <taxon>Bacteria</taxon>
        <taxon>Pseudomonadati</taxon>
        <taxon>Bacteroidota</taxon>
        <taxon>Sphingobacteriia</taxon>
        <taxon>Sphingobacteriales</taxon>
        <taxon>Sphingobacteriaceae</taxon>
        <taxon>Pedobacter</taxon>
    </lineage>
</organism>
<dbReference type="Gene3D" id="3.40.50.300">
    <property type="entry name" value="P-loop containing nucleotide triphosphate hydrolases"/>
    <property type="match status" value="2"/>
</dbReference>
<dbReference type="RefSeq" id="WP_182961285.1">
    <property type="nucleotide sequence ID" value="NZ_WNXC01000010.1"/>
</dbReference>
<sequence>MVEKRLALEPEVQEIFSIIDQEGNFLLSGGAGSGKTYSLVQVIMQVIRENPTAKIACMTYTNAAVKEIEERINHANLNVTTIHDFLWDNIKHFQKELKAALITLCNDETVTAISLDEHTPLAINFFDTCEEGIQYKEFLRLKEGIISHDEVLIVATHLFGKYPKLSNVVKDKYPFILIDEYQDTSKEVIDIFLTHFDLSKRKNIIGFFGDAMQSIYDDTIGNLNEYRHCIREVKKHQNRRSPQKVIDLANKLRTDGIVQVPSTDINAPNMNQGNLKQGRILFLHSALTGVKKAKEFLIREQTWDFTNSKETKELYLTHNLIADGAGFKNLMDIYDKDQVLAYRTRIKKYIQDTGINTDFSSNTFGEVIELLKQGKTETTLRPILPTAGMNDFIKARPDLMQIALASNYSELMKLYVHKDHLVDDKKNNASDEKKKGSKRDALIKHLFKIQTNIHLYQNHQYNEFLRVTDYRIHIQKIVDKQILKDNIENLINVGNKTIEQVILEAHEKRICIMEDKLDEFIADKSYLYNRVKDIQFSEFQSLYNFLEGKTPFSTQHKTKGSEFDNVLVIMDNGRWNNYNFANLFLNTGTETVLIRTQKIFYVCCTRAKENLAVYYHDPNPSVIAKAKEWFGVDNVIDLSAAAP</sequence>
<keyword evidence="4 5" id="KW-0067">ATP-binding</keyword>
<feature type="binding site" evidence="5">
    <location>
        <begin position="29"/>
        <end position="36"/>
    </location>
    <ligand>
        <name>ATP</name>
        <dbReference type="ChEBI" id="CHEBI:30616"/>
    </ligand>
</feature>
<comment type="caution">
    <text evidence="7">The sequence shown here is derived from an EMBL/GenBank/DDBJ whole genome shotgun (WGS) entry which is preliminary data.</text>
</comment>
<keyword evidence="2 5" id="KW-0378">Hydrolase</keyword>
<feature type="domain" description="UvrD-like helicase ATP-binding" evidence="6">
    <location>
        <begin position="8"/>
        <end position="255"/>
    </location>
</feature>
<dbReference type="PANTHER" id="PTHR11070">
    <property type="entry name" value="UVRD / RECB / PCRA DNA HELICASE FAMILY MEMBER"/>
    <property type="match status" value="1"/>
</dbReference>
<gene>
    <name evidence="7" type="ORF">GM920_21220</name>
</gene>
<evidence type="ECO:0000256" key="4">
    <source>
        <dbReference type="ARBA" id="ARBA00022840"/>
    </source>
</evidence>
<dbReference type="PROSITE" id="PS51198">
    <property type="entry name" value="UVRD_HELICASE_ATP_BIND"/>
    <property type="match status" value="1"/>
</dbReference>
<name>A0ABR6F1W6_9SPHI</name>
<evidence type="ECO:0000256" key="5">
    <source>
        <dbReference type="PROSITE-ProRule" id="PRU00560"/>
    </source>
</evidence>
<dbReference type="Pfam" id="PF13245">
    <property type="entry name" value="AAA_19"/>
    <property type="match status" value="1"/>
</dbReference>
<dbReference type="EMBL" id="WNXC01000010">
    <property type="protein sequence ID" value="MBB2151436.1"/>
    <property type="molecule type" value="Genomic_DNA"/>
</dbReference>
<dbReference type="InterPro" id="IPR014016">
    <property type="entry name" value="UvrD-like_ATP-bd"/>
</dbReference>
<dbReference type="PANTHER" id="PTHR11070:SF3">
    <property type="entry name" value="DNA 3'-5' HELICASE"/>
    <property type="match status" value="1"/>
</dbReference>
<evidence type="ECO:0000313" key="8">
    <source>
        <dbReference type="Proteomes" id="UP000636110"/>
    </source>
</evidence>
<proteinExistence type="predicted"/>
<reference evidence="7 8" key="1">
    <citation type="submission" date="2019-11" db="EMBL/GenBank/DDBJ databases">
        <title>Description of Pedobacter sp. LMG 31462T.</title>
        <authorList>
            <person name="Carlier A."/>
            <person name="Qi S."/>
            <person name="Vandamme P."/>
        </authorList>
    </citation>
    <scope>NUCLEOTIDE SEQUENCE [LARGE SCALE GENOMIC DNA]</scope>
    <source>
        <strain evidence="7 8">LMG 31462</strain>
    </source>
</reference>
<dbReference type="Proteomes" id="UP000636110">
    <property type="component" value="Unassembled WGS sequence"/>
</dbReference>
<protein>
    <submittedName>
        <fullName evidence="7">AAA family ATPase</fullName>
    </submittedName>
</protein>
<keyword evidence="8" id="KW-1185">Reference proteome</keyword>
<accession>A0ABR6F1W6</accession>
<dbReference type="SUPFAM" id="SSF52540">
    <property type="entry name" value="P-loop containing nucleoside triphosphate hydrolases"/>
    <property type="match status" value="1"/>
</dbReference>